<reference evidence="1" key="2">
    <citation type="submission" date="2020-06" db="EMBL/GenBank/DDBJ databases">
        <authorList>
            <person name="Sheffer M."/>
        </authorList>
    </citation>
    <scope>NUCLEOTIDE SEQUENCE</scope>
</reference>
<organism evidence="1 2">
    <name type="scientific">Argiope bruennichi</name>
    <name type="common">Wasp spider</name>
    <name type="synonym">Aranea bruennichi</name>
    <dbReference type="NCBI Taxonomy" id="94029"/>
    <lineage>
        <taxon>Eukaryota</taxon>
        <taxon>Metazoa</taxon>
        <taxon>Ecdysozoa</taxon>
        <taxon>Arthropoda</taxon>
        <taxon>Chelicerata</taxon>
        <taxon>Arachnida</taxon>
        <taxon>Araneae</taxon>
        <taxon>Araneomorphae</taxon>
        <taxon>Entelegynae</taxon>
        <taxon>Araneoidea</taxon>
        <taxon>Araneidae</taxon>
        <taxon>Argiope</taxon>
    </lineage>
</organism>
<reference evidence="1" key="1">
    <citation type="journal article" date="2020" name="bioRxiv">
        <title>Chromosome-level reference genome of the European wasp spider Argiope bruennichi: a resource for studies on range expansion and evolutionary adaptation.</title>
        <authorList>
            <person name="Sheffer M.M."/>
            <person name="Hoppe A."/>
            <person name="Krehenwinkel H."/>
            <person name="Uhl G."/>
            <person name="Kuss A.W."/>
            <person name="Jensen L."/>
            <person name="Jensen C."/>
            <person name="Gillespie R.G."/>
            <person name="Hoff K.J."/>
            <person name="Prost S."/>
        </authorList>
    </citation>
    <scope>NUCLEOTIDE SEQUENCE</scope>
</reference>
<keyword evidence="2" id="KW-1185">Reference proteome</keyword>
<protein>
    <submittedName>
        <fullName evidence="1">Uncharacterized protein</fullName>
    </submittedName>
</protein>
<evidence type="ECO:0000313" key="1">
    <source>
        <dbReference type="EMBL" id="KAF8793045.1"/>
    </source>
</evidence>
<accession>A0A8T0FRX4</accession>
<sequence>MSSPGKCCLPWMEPFEVLKEDKKFFQEANHYYLKLSIKTEAEFTIIYQRNKTWLVLLISFRIIEVGLDFDA</sequence>
<proteinExistence type="predicted"/>
<dbReference type="AlphaFoldDB" id="A0A8T0FRX4"/>
<evidence type="ECO:0000313" key="2">
    <source>
        <dbReference type="Proteomes" id="UP000807504"/>
    </source>
</evidence>
<dbReference type="EMBL" id="JABXBU010000003">
    <property type="protein sequence ID" value="KAF8793045.1"/>
    <property type="molecule type" value="Genomic_DNA"/>
</dbReference>
<name>A0A8T0FRX4_ARGBR</name>
<dbReference type="Proteomes" id="UP000807504">
    <property type="component" value="Unassembled WGS sequence"/>
</dbReference>
<gene>
    <name evidence="1" type="ORF">HNY73_004574</name>
</gene>
<comment type="caution">
    <text evidence="1">The sequence shown here is derived from an EMBL/GenBank/DDBJ whole genome shotgun (WGS) entry which is preliminary data.</text>
</comment>